<protein>
    <submittedName>
        <fullName evidence="1">Uncharacterized protein</fullName>
    </submittedName>
</protein>
<comment type="caution">
    <text evidence="1">The sequence shown here is derived from an EMBL/GenBank/DDBJ whole genome shotgun (WGS) entry which is preliminary data.</text>
</comment>
<dbReference type="AlphaFoldDB" id="A0A2P5DK40"/>
<accession>A0A2P5DK40</accession>
<sequence length="68" mass="7525">MKNFSGFATKSLLGDYKSYPVRRVEVLVLHLLLFVVVSWETDACKILKYSGGGSESVLRTLCGTQPSK</sequence>
<evidence type="ECO:0000313" key="2">
    <source>
        <dbReference type="Proteomes" id="UP000237105"/>
    </source>
</evidence>
<dbReference type="EMBL" id="JXTB01000033">
    <property type="protein sequence ID" value="PON73615.1"/>
    <property type="molecule type" value="Genomic_DNA"/>
</dbReference>
<feature type="non-terminal residue" evidence="1">
    <location>
        <position position="68"/>
    </location>
</feature>
<dbReference type="Proteomes" id="UP000237105">
    <property type="component" value="Unassembled WGS sequence"/>
</dbReference>
<evidence type="ECO:0000313" key="1">
    <source>
        <dbReference type="EMBL" id="PON73615.1"/>
    </source>
</evidence>
<name>A0A2P5DK40_PARAD</name>
<keyword evidence="2" id="KW-1185">Reference proteome</keyword>
<reference evidence="2" key="1">
    <citation type="submission" date="2016-06" db="EMBL/GenBank/DDBJ databases">
        <title>Parallel loss of symbiosis genes in relatives of nitrogen-fixing non-legume Parasponia.</title>
        <authorList>
            <person name="Van Velzen R."/>
            <person name="Holmer R."/>
            <person name="Bu F."/>
            <person name="Rutten L."/>
            <person name="Van Zeijl A."/>
            <person name="Liu W."/>
            <person name="Santuari L."/>
            <person name="Cao Q."/>
            <person name="Sharma T."/>
            <person name="Shen D."/>
            <person name="Roswanjaya Y."/>
            <person name="Wardhani T."/>
            <person name="Kalhor M.S."/>
            <person name="Jansen J."/>
            <person name="Van den Hoogen J."/>
            <person name="Gungor B."/>
            <person name="Hartog M."/>
            <person name="Hontelez J."/>
            <person name="Verver J."/>
            <person name="Yang W.-C."/>
            <person name="Schijlen E."/>
            <person name="Repin R."/>
            <person name="Schilthuizen M."/>
            <person name="Schranz E."/>
            <person name="Heidstra R."/>
            <person name="Miyata K."/>
            <person name="Fedorova E."/>
            <person name="Kohlen W."/>
            <person name="Bisseling T."/>
            <person name="Smit S."/>
            <person name="Geurts R."/>
        </authorList>
    </citation>
    <scope>NUCLEOTIDE SEQUENCE [LARGE SCALE GENOMIC DNA]</scope>
    <source>
        <strain evidence="2">cv. WU1-14</strain>
    </source>
</reference>
<gene>
    <name evidence="1" type="ORF">PanWU01x14_057970</name>
</gene>
<organism evidence="1 2">
    <name type="scientific">Parasponia andersonii</name>
    <name type="common">Sponia andersonii</name>
    <dbReference type="NCBI Taxonomy" id="3476"/>
    <lineage>
        <taxon>Eukaryota</taxon>
        <taxon>Viridiplantae</taxon>
        <taxon>Streptophyta</taxon>
        <taxon>Embryophyta</taxon>
        <taxon>Tracheophyta</taxon>
        <taxon>Spermatophyta</taxon>
        <taxon>Magnoliopsida</taxon>
        <taxon>eudicotyledons</taxon>
        <taxon>Gunneridae</taxon>
        <taxon>Pentapetalae</taxon>
        <taxon>rosids</taxon>
        <taxon>fabids</taxon>
        <taxon>Rosales</taxon>
        <taxon>Cannabaceae</taxon>
        <taxon>Parasponia</taxon>
    </lineage>
</organism>
<proteinExistence type="predicted"/>